<gene>
    <name evidence="2" type="ORF">E1956_31070</name>
</gene>
<accession>A0A4P7D4T2</accession>
<dbReference type="Pfam" id="PF13663">
    <property type="entry name" value="DUF4148"/>
    <property type="match status" value="1"/>
</dbReference>
<dbReference type="Proteomes" id="UP000295727">
    <property type="component" value="Chromosome 3"/>
</dbReference>
<keyword evidence="1" id="KW-0732">Signal</keyword>
<proteinExistence type="predicted"/>
<sequence>MKVKAFVQAIAIAAALAAPAVSFAQSNGPVTRAQVRQQLVQLEQAGYRPGDGDQTTYPVPIQQAEARVARESAVSNGYGGVAAGSSASGSRAVPAPEAAIPGLKPVYFGQ</sequence>
<name>A0A4P7D4T2_9BURK</name>
<dbReference type="InterPro" id="IPR025421">
    <property type="entry name" value="DUF4148"/>
</dbReference>
<feature type="chain" id="PRO_5020975418" evidence="1">
    <location>
        <begin position="25"/>
        <end position="110"/>
    </location>
</feature>
<evidence type="ECO:0000313" key="3">
    <source>
        <dbReference type="Proteomes" id="UP000295727"/>
    </source>
</evidence>
<organism evidence="2 3">
    <name type="scientific">Paraburkholderia pallida</name>
    <dbReference type="NCBI Taxonomy" id="2547399"/>
    <lineage>
        <taxon>Bacteria</taxon>
        <taxon>Pseudomonadati</taxon>
        <taxon>Pseudomonadota</taxon>
        <taxon>Betaproteobacteria</taxon>
        <taxon>Burkholderiales</taxon>
        <taxon>Burkholderiaceae</taxon>
        <taxon>Paraburkholderia</taxon>
    </lineage>
</organism>
<dbReference type="EMBL" id="CP038150">
    <property type="protein sequence ID" value="QBR01612.1"/>
    <property type="molecule type" value="Genomic_DNA"/>
</dbReference>
<keyword evidence="3" id="KW-1185">Reference proteome</keyword>
<evidence type="ECO:0000313" key="2">
    <source>
        <dbReference type="EMBL" id="QBR01612.1"/>
    </source>
</evidence>
<dbReference type="KEGG" id="ppai:E1956_31070"/>
<reference evidence="2 3" key="1">
    <citation type="submission" date="2019-03" db="EMBL/GenBank/DDBJ databases">
        <title>Paraburkholderia sp. 7MH5, isolated from subtropical forest soil.</title>
        <authorList>
            <person name="Gao Z.-H."/>
            <person name="Qiu L.-H."/>
        </authorList>
    </citation>
    <scope>NUCLEOTIDE SEQUENCE [LARGE SCALE GENOMIC DNA]</scope>
    <source>
        <strain evidence="2 3">7MH5</strain>
    </source>
</reference>
<protein>
    <submittedName>
        <fullName evidence="2">DUF4148 domain-containing protein</fullName>
    </submittedName>
</protein>
<evidence type="ECO:0000256" key="1">
    <source>
        <dbReference type="SAM" id="SignalP"/>
    </source>
</evidence>
<dbReference type="RefSeq" id="WP_134756450.1">
    <property type="nucleotide sequence ID" value="NZ_CP038150.1"/>
</dbReference>
<dbReference type="OrthoDB" id="9009748at2"/>
<dbReference type="AlphaFoldDB" id="A0A4P7D4T2"/>
<feature type="signal peptide" evidence="1">
    <location>
        <begin position="1"/>
        <end position="24"/>
    </location>
</feature>